<sequence>MTEPLHLIVGAGPVGSALALRLAGAGHPVRLVTRSGGGPEHPLISRVALDATDRDRLAEAAAGAAVVVNCANPGSYPQWERIWPPLAASILHAAEASGAVLVIMGNLYGYGPVDGPMRRDTPLRPTDHKGELRARIWHDALAAHEAGRVRVTEARASDYLGPTAPVANGLLPRYAQRTLAGSPATVFGDPDAPHTWTAVDDIAATLEVLVRDERAWGSPWIVPSNPAASVREVLRALGERAGTGEPTLRRMPRWALAASGAVVPVLREVAGVLYQFEQPFLVDAAETTETFGIVPTEWDGLLDATAAAWRARAVA</sequence>
<dbReference type="Gene3D" id="3.40.50.720">
    <property type="entry name" value="NAD(P)-binding Rossmann-like Domain"/>
    <property type="match status" value="1"/>
</dbReference>
<dbReference type="Proteomes" id="UP001501196">
    <property type="component" value="Unassembled WGS sequence"/>
</dbReference>
<reference evidence="3" key="1">
    <citation type="journal article" date="2019" name="Int. J. Syst. Evol. Microbiol.">
        <title>The Global Catalogue of Microorganisms (GCM) 10K type strain sequencing project: providing services to taxonomists for standard genome sequencing and annotation.</title>
        <authorList>
            <consortium name="The Broad Institute Genomics Platform"/>
            <consortium name="The Broad Institute Genome Sequencing Center for Infectious Disease"/>
            <person name="Wu L."/>
            <person name="Ma J."/>
        </authorList>
    </citation>
    <scope>NUCLEOTIDE SEQUENCE [LARGE SCALE GENOMIC DNA]</scope>
    <source>
        <strain evidence="3">JCM 15672</strain>
    </source>
</reference>
<evidence type="ECO:0000259" key="1">
    <source>
        <dbReference type="Pfam" id="PF01370"/>
    </source>
</evidence>
<dbReference type="Pfam" id="PF01370">
    <property type="entry name" value="Epimerase"/>
    <property type="match status" value="1"/>
</dbReference>
<dbReference type="InterPro" id="IPR001509">
    <property type="entry name" value="Epimerase_deHydtase"/>
</dbReference>
<feature type="domain" description="NAD-dependent epimerase/dehydratase" evidence="1">
    <location>
        <begin position="7"/>
        <end position="211"/>
    </location>
</feature>
<dbReference type="RefSeq" id="WP_344374245.1">
    <property type="nucleotide sequence ID" value="NZ_BAAAPW010000003.1"/>
</dbReference>
<comment type="caution">
    <text evidence="2">The sequence shown here is derived from an EMBL/GenBank/DDBJ whole genome shotgun (WGS) entry which is preliminary data.</text>
</comment>
<gene>
    <name evidence="2" type="ORF">GCM10009819_24500</name>
</gene>
<evidence type="ECO:0000313" key="3">
    <source>
        <dbReference type="Proteomes" id="UP001501196"/>
    </source>
</evidence>
<organism evidence="2 3">
    <name type="scientific">Agromyces tropicus</name>
    <dbReference type="NCBI Taxonomy" id="555371"/>
    <lineage>
        <taxon>Bacteria</taxon>
        <taxon>Bacillati</taxon>
        <taxon>Actinomycetota</taxon>
        <taxon>Actinomycetes</taxon>
        <taxon>Micrococcales</taxon>
        <taxon>Microbacteriaceae</taxon>
        <taxon>Agromyces</taxon>
    </lineage>
</organism>
<protein>
    <submittedName>
        <fullName evidence="2">NAD-dependent epimerase/dehydratase family protein</fullName>
    </submittedName>
</protein>
<accession>A0ABP5G3X4</accession>
<evidence type="ECO:0000313" key="2">
    <source>
        <dbReference type="EMBL" id="GAA2038701.1"/>
    </source>
</evidence>
<dbReference type="InterPro" id="IPR036291">
    <property type="entry name" value="NAD(P)-bd_dom_sf"/>
</dbReference>
<dbReference type="EMBL" id="BAAAPW010000003">
    <property type="protein sequence ID" value="GAA2038701.1"/>
    <property type="molecule type" value="Genomic_DNA"/>
</dbReference>
<proteinExistence type="predicted"/>
<dbReference type="SUPFAM" id="SSF51735">
    <property type="entry name" value="NAD(P)-binding Rossmann-fold domains"/>
    <property type="match status" value="1"/>
</dbReference>
<name>A0ABP5G3X4_9MICO</name>
<keyword evidence="3" id="KW-1185">Reference proteome</keyword>